<reference evidence="1" key="1">
    <citation type="submission" date="2014-11" db="EMBL/GenBank/DDBJ databases">
        <authorList>
            <person name="Amaro Gonzalez C."/>
        </authorList>
    </citation>
    <scope>NUCLEOTIDE SEQUENCE</scope>
</reference>
<name>A0A0E9VI72_ANGAN</name>
<protein>
    <submittedName>
        <fullName evidence="1">Uncharacterized protein</fullName>
    </submittedName>
</protein>
<proteinExistence type="predicted"/>
<sequence>MKYILFSKCYSALYFHYFLNIILKHLPFSVMVHVSQVKPQLAVLHFSHFWSLSKGTKQTF</sequence>
<dbReference type="EMBL" id="GBXM01031659">
    <property type="protein sequence ID" value="JAH76918.1"/>
    <property type="molecule type" value="Transcribed_RNA"/>
</dbReference>
<evidence type="ECO:0000313" key="1">
    <source>
        <dbReference type="EMBL" id="JAH76918.1"/>
    </source>
</evidence>
<reference evidence="1" key="2">
    <citation type="journal article" date="2015" name="Fish Shellfish Immunol.">
        <title>Early steps in the European eel (Anguilla anguilla)-Vibrio vulnificus interaction in the gills: Role of the RtxA13 toxin.</title>
        <authorList>
            <person name="Callol A."/>
            <person name="Pajuelo D."/>
            <person name="Ebbesson L."/>
            <person name="Teles M."/>
            <person name="MacKenzie S."/>
            <person name="Amaro C."/>
        </authorList>
    </citation>
    <scope>NUCLEOTIDE SEQUENCE</scope>
</reference>
<dbReference type="AlphaFoldDB" id="A0A0E9VI72"/>
<organism evidence="1">
    <name type="scientific">Anguilla anguilla</name>
    <name type="common">European freshwater eel</name>
    <name type="synonym">Muraena anguilla</name>
    <dbReference type="NCBI Taxonomy" id="7936"/>
    <lineage>
        <taxon>Eukaryota</taxon>
        <taxon>Metazoa</taxon>
        <taxon>Chordata</taxon>
        <taxon>Craniata</taxon>
        <taxon>Vertebrata</taxon>
        <taxon>Euteleostomi</taxon>
        <taxon>Actinopterygii</taxon>
        <taxon>Neopterygii</taxon>
        <taxon>Teleostei</taxon>
        <taxon>Anguilliformes</taxon>
        <taxon>Anguillidae</taxon>
        <taxon>Anguilla</taxon>
    </lineage>
</organism>
<accession>A0A0E9VI72</accession>